<keyword evidence="6" id="KW-1185">Reference proteome</keyword>
<dbReference type="STRING" id="990268.JCM19235_1665"/>
<keyword evidence="2" id="KW-0238">DNA-binding</keyword>
<evidence type="ECO:0000313" key="5">
    <source>
        <dbReference type="EMBL" id="GAL21839.1"/>
    </source>
</evidence>
<protein>
    <submittedName>
        <fullName evidence="5">Transcriptional regulator AraC family</fullName>
    </submittedName>
</protein>
<dbReference type="OrthoDB" id="345413at2"/>
<dbReference type="AlphaFoldDB" id="A0A090S5P8"/>
<dbReference type="Gene3D" id="1.10.10.60">
    <property type="entry name" value="Homeodomain-like"/>
    <property type="match status" value="1"/>
</dbReference>
<dbReference type="SMART" id="SM00342">
    <property type="entry name" value="HTH_ARAC"/>
    <property type="match status" value="1"/>
</dbReference>
<dbReference type="GO" id="GO:0043565">
    <property type="term" value="F:sequence-specific DNA binding"/>
    <property type="evidence" value="ECO:0007669"/>
    <property type="project" value="InterPro"/>
</dbReference>
<accession>A0A090S5P8</accession>
<proteinExistence type="predicted"/>
<evidence type="ECO:0000313" key="6">
    <source>
        <dbReference type="Proteomes" id="UP000029228"/>
    </source>
</evidence>
<organism evidence="5 6">
    <name type="scientific">Vibrio maritimus</name>
    <dbReference type="NCBI Taxonomy" id="990268"/>
    <lineage>
        <taxon>Bacteria</taxon>
        <taxon>Pseudomonadati</taxon>
        <taxon>Pseudomonadota</taxon>
        <taxon>Gammaproteobacteria</taxon>
        <taxon>Vibrionales</taxon>
        <taxon>Vibrionaceae</taxon>
        <taxon>Vibrio</taxon>
    </lineage>
</organism>
<dbReference type="PANTHER" id="PTHR43280">
    <property type="entry name" value="ARAC-FAMILY TRANSCRIPTIONAL REGULATOR"/>
    <property type="match status" value="1"/>
</dbReference>
<keyword evidence="1" id="KW-0805">Transcription regulation</keyword>
<evidence type="ECO:0000256" key="1">
    <source>
        <dbReference type="ARBA" id="ARBA00023015"/>
    </source>
</evidence>
<feature type="domain" description="HTH araC/xylS-type" evidence="4">
    <location>
        <begin position="196"/>
        <end position="301"/>
    </location>
</feature>
<dbReference type="InterPro" id="IPR009057">
    <property type="entry name" value="Homeodomain-like_sf"/>
</dbReference>
<evidence type="ECO:0000256" key="2">
    <source>
        <dbReference type="ARBA" id="ARBA00023125"/>
    </source>
</evidence>
<dbReference type="GO" id="GO:0003700">
    <property type="term" value="F:DNA-binding transcription factor activity"/>
    <property type="evidence" value="ECO:0007669"/>
    <property type="project" value="InterPro"/>
</dbReference>
<dbReference type="Proteomes" id="UP000029228">
    <property type="component" value="Unassembled WGS sequence"/>
</dbReference>
<dbReference type="InterPro" id="IPR020449">
    <property type="entry name" value="Tscrpt_reg_AraC-type_HTH"/>
</dbReference>
<evidence type="ECO:0000259" key="4">
    <source>
        <dbReference type="PROSITE" id="PS01124"/>
    </source>
</evidence>
<dbReference type="PRINTS" id="PR00032">
    <property type="entry name" value="HTHARAC"/>
</dbReference>
<keyword evidence="3" id="KW-0804">Transcription</keyword>
<reference evidence="5 6" key="1">
    <citation type="submission" date="2014-09" db="EMBL/GenBank/DDBJ databases">
        <title>Vibrio maritimus JCM 19235. (C45) whole genome shotgun sequence.</title>
        <authorList>
            <person name="Sawabe T."/>
            <person name="Meirelles P."/>
            <person name="Nakanishi M."/>
            <person name="Sayaka M."/>
            <person name="Hattori M."/>
            <person name="Ohkuma M."/>
        </authorList>
    </citation>
    <scope>NUCLEOTIDE SEQUENCE [LARGE SCALE GENOMIC DNA]</scope>
    <source>
        <strain evidence="6">JCM19235</strain>
    </source>
</reference>
<evidence type="ECO:0000256" key="3">
    <source>
        <dbReference type="ARBA" id="ARBA00023163"/>
    </source>
</evidence>
<sequence length="305" mass="34991">MKKFHFDTIKELNAVLGTRPPERPLVDIMKLNPNSDDNQLLSGDRVSLTTSFYAISFKHITSGEVMYGRTKYDCSNGTMLFIAPGQELTASGIAIDSVARTICFHPDYIRGHKLHDELKQYQFFNYSVNEALHLSSKEEQHMAALFDALEEENNNTLDAFSKDLILSQIGTLLMYANRYYHRQFMMRKEADTSVYDRFSTLLEARLETVIQESAAIPDVEELAQSMNMTSRYLTDALKAETGKTTKDWIHYALIDKSKDRLLSSKDSVATIAYSLGFEYPQYFSRLFKNKVGMTPSEYRTENTRH</sequence>
<name>A0A090S5P8_9VIBR</name>
<dbReference type="InterPro" id="IPR018060">
    <property type="entry name" value="HTH_AraC"/>
</dbReference>
<dbReference type="Pfam" id="PF12833">
    <property type="entry name" value="HTH_18"/>
    <property type="match status" value="1"/>
</dbReference>
<dbReference type="EMBL" id="BBMR01000010">
    <property type="protein sequence ID" value="GAL21839.1"/>
    <property type="molecule type" value="Genomic_DNA"/>
</dbReference>
<comment type="caution">
    <text evidence="5">The sequence shown here is derived from an EMBL/GenBank/DDBJ whole genome shotgun (WGS) entry which is preliminary data.</text>
</comment>
<dbReference type="SUPFAM" id="SSF46689">
    <property type="entry name" value="Homeodomain-like"/>
    <property type="match status" value="1"/>
</dbReference>
<gene>
    <name evidence="5" type="ORF">JCM19235_1665</name>
</gene>
<dbReference type="PROSITE" id="PS01124">
    <property type="entry name" value="HTH_ARAC_FAMILY_2"/>
    <property type="match status" value="1"/>
</dbReference>
<dbReference type="PANTHER" id="PTHR43280:SF32">
    <property type="entry name" value="TRANSCRIPTIONAL REGULATORY PROTEIN"/>
    <property type="match status" value="1"/>
</dbReference>